<accession>A0A3Q9NTQ7</accession>
<evidence type="ECO:0000256" key="5">
    <source>
        <dbReference type="ARBA" id="ARBA00022842"/>
    </source>
</evidence>
<dbReference type="InterPro" id="IPR025877">
    <property type="entry name" value="MobA-like_NTP_Trfase"/>
</dbReference>
<keyword evidence="1" id="KW-0963">Cytoplasm</keyword>
<evidence type="ECO:0000313" key="10">
    <source>
        <dbReference type="EMBL" id="AZT94878.1"/>
    </source>
</evidence>
<keyword evidence="3" id="KW-0479">Metal-binding</keyword>
<evidence type="ECO:0000256" key="7">
    <source>
        <dbReference type="ARBA" id="ARBA00023150"/>
    </source>
</evidence>
<feature type="domain" description="MobA-like NTP transferase" evidence="9">
    <location>
        <begin position="5"/>
        <end position="169"/>
    </location>
</feature>
<keyword evidence="4" id="KW-0547">Nucleotide-binding</keyword>
<dbReference type="InterPro" id="IPR029044">
    <property type="entry name" value="Nucleotide-diphossugar_trans"/>
</dbReference>
<reference evidence="10 11" key="1">
    <citation type="submission" date="2017-12" db="EMBL/GenBank/DDBJ databases">
        <authorList>
            <person name="Levesque S."/>
        </authorList>
    </citation>
    <scope>NUCLEOTIDE SEQUENCE [LARGE SCALE GENOMIC DNA]</scope>
    <source>
        <strain evidence="10 11">SMQ-1417</strain>
    </source>
</reference>
<name>A0A3Q9NTQ7_BREAU</name>
<dbReference type="Pfam" id="PF12804">
    <property type="entry name" value="NTP_transf_3"/>
    <property type="match status" value="1"/>
</dbReference>
<protein>
    <recommendedName>
        <fullName evidence="9">MobA-like NTP transferase domain-containing protein</fullName>
    </recommendedName>
</protein>
<dbReference type="GO" id="GO:0006777">
    <property type="term" value="P:Mo-molybdopterin cofactor biosynthetic process"/>
    <property type="evidence" value="ECO:0007669"/>
    <property type="project" value="UniProtKB-KW"/>
</dbReference>
<gene>
    <name evidence="10" type="ORF">CXR23_18455</name>
</gene>
<reference evidence="10 11" key="2">
    <citation type="submission" date="2019-01" db="EMBL/GenBank/DDBJ databases">
        <title>Comparative genomic analysis of Brevibacterium aurantiacum sheds light on its evolution and its adaptation to smear-ripened cheeses.</title>
        <authorList>
            <person name="Moineau S."/>
        </authorList>
    </citation>
    <scope>NUCLEOTIDE SEQUENCE [LARGE SCALE GENOMIC DNA]</scope>
    <source>
        <strain evidence="10 11">SMQ-1417</strain>
    </source>
</reference>
<evidence type="ECO:0000256" key="2">
    <source>
        <dbReference type="ARBA" id="ARBA00022679"/>
    </source>
</evidence>
<dbReference type="GO" id="GO:0016779">
    <property type="term" value="F:nucleotidyltransferase activity"/>
    <property type="evidence" value="ECO:0007669"/>
    <property type="project" value="UniProtKB-ARBA"/>
</dbReference>
<dbReference type="AlphaFoldDB" id="A0A3Q9NTQ7"/>
<evidence type="ECO:0000256" key="8">
    <source>
        <dbReference type="SAM" id="MobiDB-lite"/>
    </source>
</evidence>
<dbReference type="RefSeq" id="WP_127363339.1">
    <property type="nucleotide sequence ID" value="NZ_CP025330.1"/>
</dbReference>
<keyword evidence="5" id="KW-0460">Magnesium</keyword>
<sequence>MANTVIILSGGRSRRFGGVHKPGVLLGGRSVISRIIAAVRSAVPEAGIWLAGSGDGLSQLEQASVHTVREEPIFSGPLAGIDAGVHAIGRQVEQTPDVQRRGGDVMDVTLVLAGDMPLVSSDHLRSLLAACREAGGPAAGVDDRGKLQFLCAAWPTDLLRSRLTDIGDTRDKAVKLLFRGIEVTPVEVDAATIVDFDTPEEFEQVFAQVSSSGSDSSASNSGSSARASSAQGADRGEHRRVPDEVLQIRDHAQAEMTDGDVAAILEFASRIKHSDSSLSPVLAAFLAGRIHSEGTDGTPRPVQESLQRVEEILTRPRD</sequence>
<feature type="compositionally biased region" description="Basic and acidic residues" evidence="8">
    <location>
        <begin position="307"/>
        <end position="318"/>
    </location>
</feature>
<dbReference type="GO" id="GO:0046872">
    <property type="term" value="F:metal ion binding"/>
    <property type="evidence" value="ECO:0007669"/>
    <property type="project" value="UniProtKB-KW"/>
</dbReference>
<evidence type="ECO:0000256" key="1">
    <source>
        <dbReference type="ARBA" id="ARBA00022490"/>
    </source>
</evidence>
<evidence type="ECO:0000259" key="9">
    <source>
        <dbReference type="Pfam" id="PF12804"/>
    </source>
</evidence>
<feature type="compositionally biased region" description="Low complexity" evidence="8">
    <location>
        <begin position="210"/>
        <end position="233"/>
    </location>
</feature>
<dbReference type="GO" id="GO:0005525">
    <property type="term" value="F:GTP binding"/>
    <property type="evidence" value="ECO:0007669"/>
    <property type="project" value="UniProtKB-KW"/>
</dbReference>
<feature type="region of interest" description="Disordered" evidence="8">
    <location>
        <begin position="291"/>
        <end position="318"/>
    </location>
</feature>
<dbReference type="PANTHER" id="PTHR19136:SF81">
    <property type="entry name" value="MOLYBDENUM COFACTOR GUANYLYLTRANSFERASE"/>
    <property type="match status" value="1"/>
</dbReference>
<evidence type="ECO:0000313" key="11">
    <source>
        <dbReference type="Proteomes" id="UP000283000"/>
    </source>
</evidence>
<dbReference type="EMBL" id="CP025330">
    <property type="protein sequence ID" value="AZT94878.1"/>
    <property type="molecule type" value="Genomic_DNA"/>
</dbReference>
<dbReference type="CDD" id="cd02503">
    <property type="entry name" value="MobA"/>
    <property type="match status" value="1"/>
</dbReference>
<keyword evidence="7" id="KW-0501">Molybdenum cofactor biosynthesis</keyword>
<dbReference type="SUPFAM" id="SSF53448">
    <property type="entry name" value="Nucleotide-diphospho-sugar transferases"/>
    <property type="match status" value="1"/>
</dbReference>
<dbReference type="Proteomes" id="UP000283000">
    <property type="component" value="Chromosome"/>
</dbReference>
<dbReference type="InterPro" id="IPR013482">
    <property type="entry name" value="Molybde_CF_guanTrfase"/>
</dbReference>
<evidence type="ECO:0000256" key="4">
    <source>
        <dbReference type="ARBA" id="ARBA00022741"/>
    </source>
</evidence>
<keyword evidence="2" id="KW-0808">Transferase</keyword>
<evidence type="ECO:0000256" key="3">
    <source>
        <dbReference type="ARBA" id="ARBA00022723"/>
    </source>
</evidence>
<feature type="region of interest" description="Disordered" evidence="8">
    <location>
        <begin position="207"/>
        <end position="240"/>
    </location>
</feature>
<keyword evidence="6" id="KW-0342">GTP-binding</keyword>
<proteinExistence type="predicted"/>
<dbReference type="PANTHER" id="PTHR19136">
    <property type="entry name" value="MOLYBDENUM COFACTOR GUANYLYLTRANSFERASE"/>
    <property type="match status" value="1"/>
</dbReference>
<organism evidence="10 11">
    <name type="scientific">Brevibacterium aurantiacum</name>
    <dbReference type="NCBI Taxonomy" id="273384"/>
    <lineage>
        <taxon>Bacteria</taxon>
        <taxon>Bacillati</taxon>
        <taxon>Actinomycetota</taxon>
        <taxon>Actinomycetes</taxon>
        <taxon>Micrococcales</taxon>
        <taxon>Brevibacteriaceae</taxon>
        <taxon>Brevibacterium</taxon>
    </lineage>
</organism>
<dbReference type="Gene3D" id="3.90.550.10">
    <property type="entry name" value="Spore Coat Polysaccharide Biosynthesis Protein SpsA, Chain A"/>
    <property type="match status" value="1"/>
</dbReference>
<evidence type="ECO:0000256" key="6">
    <source>
        <dbReference type="ARBA" id="ARBA00023134"/>
    </source>
</evidence>